<dbReference type="InterPro" id="IPR029058">
    <property type="entry name" value="AB_hydrolase_fold"/>
</dbReference>
<feature type="domain" description="AB hydrolase-1" evidence="3">
    <location>
        <begin position="45"/>
        <end position="150"/>
    </location>
</feature>
<dbReference type="AlphaFoldDB" id="A0A9Q1FPH3"/>
<organism evidence="4 5">
    <name type="scientific">Synaphobranchus kaupii</name>
    <name type="common">Kaup's arrowtooth eel</name>
    <dbReference type="NCBI Taxonomy" id="118154"/>
    <lineage>
        <taxon>Eukaryota</taxon>
        <taxon>Metazoa</taxon>
        <taxon>Chordata</taxon>
        <taxon>Craniata</taxon>
        <taxon>Vertebrata</taxon>
        <taxon>Euteleostomi</taxon>
        <taxon>Actinopterygii</taxon>
        <taxon>Neopterygii</taxon>
        <taxon>Teleostei</taxon>
        <taxon>Anguilliformes</taxon>
        <taxon>Synaphobranchidae</taxon>
        <taxon>Synaphobranchus</taxon>
    </lineage>
</organism>
<evidence type="ECO:0000256" key="1">
    <source>
        <dbReference type="ARBA" id="ARBA00008645"/>
    </source>
</evidence>
<dbReference type="GO" id="GO:0016020">
    <property type="term" value="C:membrane"/>
    <property type="evidence" value="ECO:0007669"/>
    <property type="project" value="TreeGrafter"/>
</dbReference>
<evidence type="ECO:0000313" key="4">
    <source>
        <dbReference type="EMBL" id="KAJ8363312.1"/>
    </source>
</evidence>
<dbReference type="PANTHER" id="PTHR43798">
    <property type="entry name" value="MONOACYLGLYCEROL LIPASE"/>
    <property type="match status" value="1"/>
</dbReference>
<protein>
    <recommendedName>
        <fullName evidence="3">AB hydrolase-1 domain-containing protein</fullName>
    </recommendedName>
</protein>
<dbReference type="EMBL" id="JAINUF010000004">
    <property type="protein sequence ID" value="KAJ8363312.1"/>
    <property type="molecule type" value="Genomic_DNA"/>
</dbReference>
<dbReference type="PRINTS" id="PR00111">
    <property type="entry name" value="ABHYDROLASE"/>
</dbReference>
<evidence type="ECO:0000259" key="3">
    <source>
        <dbReference type="Pfam" id="PF00561"/>
    </source>
</evidence>
<evidence type="ECO:0000256" key="2">
    <source>
        <dbReference type="ARBA" id="ARBA00022801"/>
    </source>
</evidence>
<gene>
    <name evidence="4" type="ORF">SKAU_G00121430</name>
</gene>
<accession>A0A9Q1FPH3</accession>
<keyword evidence="2" id="KW-0378">Hydrolase</keyword>
<dbReference type="InterPro" id="IPR000073">
    <property type="entry name" value="AB_hydrolase_1"/>
</dbReference>
<reference evidence="4" key="1">
    <citation type="journal article" date="2023" name="Science">
        <title>Genome structures resolve the early diversification of teleost fishes.</title>
        <authorList>
            <person name="Parey E."/>
            <person name="Louis A."/>
            <person name="Montfort J."/>
            <person name="Bouchez O."/>
            <person name="Roques C."/>
            <person name="Iampietro C."/>
            <person name="Lluch J."/>
            <person name="Castinel A."/>
            <person name="Donnadieu C."/>
            <person name="Desvignes T."/>
            <person name="Floi Bucao C."/>
            <person name="Jouanno E."/>
            <person name="Wen M."/>
            <person name="Mejri S."/>
            <person name="Dirks R."/>
            <person name="Jansen H."/>
            <person name="Henkel C."/>
            <person name="Chen W.J."/>
            <person name="Zahm M."/>
            <person name="Cabau C."/>
            <person name="Klopp C."/>
            <person name="Thompson A.W."/>
            <person name="Robinson-Rechavi M."/>
            <person name="Braasch I."/>
            <person name="Lecointre G."/>
            <person name="Bobe J."/>
            <person name="Postlethwait J.H."/>
            <person name="Berthelot C."/>
            <person name="Roest Crollius H."/>
            <person name="Guiguen Y."/>
        </authorList>
    </citation>
    <scope>NUCLEOTIDE SEQUENCE</scope>
    <source>
        <strain evidence="4">WJC10195</strain>
    </source>
</reference>
<dbReference type="InterPro" id="IPR050266">
    <property type="entry name" value="AB_hydrolase_sf"/>
</dbReference>
<dbReference type="PANTHER" id="PTHR43798:SF14">
    <property type="entry name" value="SERINE HYDROLASE-LIKE PROTEIN DDB_G0286239"/>
    <property type="match status" value="1"/>
</dbReference>
<evidence type="ECO:0000313" key="5">
    <source>
        <dbReference type="Proteomes" id="UP001152622"/>
    </source>
</evidence>
<dbReference type="Pfam" id="PF00561">
    <property type="entry name" value="Abhydrolase_1"/>
    <property type="match status" value="1"/>
</dbReference>
<dbReference type="OrthoDB" id="190201at2759"/>
<proteinExistence type="inferred from homology"/>
<dbReference type="SUPFAM" id="SSF53474">
    <property type="entry name" value="alpha/beta-Hydrolases"/>
    <property type="match status" value="1"/>
</dbReference>
<comment type="similarity">
    <text evidence="1">Belongs to the AB hydrolase superfamily.</text>
</comment>
<keyword evidence="5" id="KW-1185">Reference proteome</keyword>
<sequence length="431" mass="47485">MFKILSAVRNLSTGGAMKQAVSELCVPVPWGQIRGKVWGPDDGRPVLCLHGWSDNCGSFNTLIPQLPKEWRYVAMDMVGHGLSSHRPDGVFYMFPSYMADVCRVIEALEWKRFTIIGHSMGGNVATMFSAVYPEMVESVVLLDSYGFFPTQEKNIPGLLREGIDGMIQYEKKKAERREKVYTYEKAVERLKAANPSLSEQSVHILLERGSSEVEGGVMFTRDFRINLTNIARITMTQVLEMLSRIQARVLVVLVDEGLHKSLSESEKQMTEELLKVFNDKGARVVTVLGDHHVHLNSPETVAQIVSDFLQGVEHRASVSLSPLLILKFYAAIRCISLPLDTVEVNEDGALQQTSLGGLINLSAADRTGSTAPQLQKHALVIPGLVCSSIPACVGARFGRFRCLPVLSGTRTTGRTQVELSVGTPSPSRGTR</sequence>
<dbReference type="GO" id="GO:0016787">
    <property type="term" value="F:hydrolase activity"/>
    <property type="evidence" value="ECO:0007669"/>
    <property type="project" value="UniProtKB-KW"/>
</dbReference>
<dbReference type="Proteomes" id="UP001152622">
    <property type="component" value="Chromosome 4"/>
</dbReference>
<dbReference type="Gene3D" id="3.40.50.1820">
    <property type="entry name" value="alpha/beta hydrolase"/>
    <property type="match status" value="1"/>
</dbReference>
<name>A0A9Q1FPH3_SYNKA</name>
<comment type="caution">
    <text evidence="4">The sequence shown here is derived from an EMBL/GenBank/DDBJ whole genome shotgun (WGS) entry which is preliminary data.</text>
</comment>